<proteinExistence type="inferred from homology"/>
<dbReference type="PANTHER" id="PTHR43179:SF12">
    <property type="entry name" value="GALACTOFURANOSYLTRANSFERASE GLFT2"/>
    <property type="match status" value="1"/>
</dbReference>
<evidence type="ECO:0000313" key="5">
    <source>
        <dbReference type="Proteomes" id="UP000228920"/>
    </source>
</evidence>
<comment type="caution">
    <text evidence="4">The sequence shown here is derived from an EMBL/GenBank/DDBJ whole genome shotgun (WGS) entry which is preliminary data.</text>
</comment>
<protein>
    <recommendedName>
        <fullName evidence="6">Glycosyltransferase 2-like domain-containing protein</fullName>
    </recommendedName>
</protein>
<dbReference type="AlphaFoldDB" id="A0A2M7THZ6"/>
<feature type="non-terminal residue" evidence="4">
    <location>
        <position position="1"/>
    </location>
</feature>
<evidence type="ECO:0000256" key="1">
    <source>
        <dbReference type="ARBA" id="ARBA00006739"/>
    </source>
</evidence>
<keyword evidence="2" id="KW-0328">Glycosyltransferase</keyword>
<sequence>DTVLDECSVENLKESLAQVSPLDLVGTIVLYYDDPDKVQYYGGSRLYMNKGSVVGLYQNKNMLDIPTITRTPDVLTGSSMVVSRELVDKGIVFNPEYFFYWEDVDLSMRAKNHGGSIVVCNNVKVFHKEKMTIGRKSAKSEMYFTQYSILFQKYHGTIKSLITSFLYHVLRIGKRLVTFKFRHAWGNIKGLFRGILQRKQNLA</sequence>
<comment type="similarity">
    <text evidence="1">Belongs to the glycosyltransferase 2 family.</text>
</comment>
<keyword evidence="3" id="KW-0808">Transferase</keyword>
<accession>A0A2M7THZ6</accession>
<evidence type="ECO:0000256" key="3">
    <source>
        <dbReference type="ARBA" id="ARBA00022679"/>
    </source>
</evidence>
<dbReference type="Proteomes" id="UP000228920">
    <property type="component" value="Unassembled WGS sequence"/>
</dbReference>
<evidence type="ECO:0008006" key="6">
    <source>
        <dbReference type="Google" id="ProtNLM"/>
    </source>
</evidence>
<dbReference type="Gene3D" id="3.90.550.10">
    <property type="entry name" value="Spore Coat Polysaccharide Biosynthesis Protein SpsA, Chain A"/>
    <property type="match status" value="1"/>
</dbReference>
<name>A0A2M7THZ6_UNCKA</name>
<organism evidence="4 5">
    <name type="scientific">candidate division WWE3 bacterium CG_4_10_14_0_2_um_filter_41_14</name>
    <dbReference type="NCBI Taxonomy" id="1975072"/>
    <lineage>
        <taxon>Bacteria</taxon>
        <taxon>Katanobacteria</taxon>
    </lineage>
</organism>
<evidence type="ECO:0000256" key="2">
    <source>
        <dbReference type="ARBA" id="ARBA00022676"/>
    </source>
</evidence>
<dbReference type="InterPro" id="IPR029044">
    <property type="entry name" value="Nucleotide-diphossugar_trans"/>
</dbReference>
<dbReference type="PANTHER" id="PTHR43179">
    <property type="entry name" value="RHAMNOSYLTRANSFERASE WBBL"/>
    <property type="match status" value="1"/>
</dbReference>
<gene>
    <name evidence="4" type="ORF">COY32_04370</name>
</gene>
<reference evidence="5" key="1">
    <citation type="submission" date="2017-09" db="EMBL/GenBank/DDBJ databases">
        <title>Depth-based differentiation of microbial function through sediment-hosted aquifers and enrichment of novel symbionts in the deep terrestrial subsurface.</title>
        <authorList>
            <person name="Probst A.J."/>
            <person name="Ladd B."/>
            <person name="Jarett J.K."/>
            <person name="Geller-Mcgrath D.E."/>
            <person name="Sieber C.M.K."/>
            <person name="Emerson J.B."/>
            <person name="Anantharaman K."/>
            <person name="Thomas B.C."/>
            <person name="Malmstrom R."/>
            <person name="Stieglmeier M."/>
            <person name="Klingl A."/>
            <person name="Woyke T."/>
            <person name="Ryan C.M."/>
            <person name="Banfield J.F."/>
        </authorList>
    </citation>
    <scope>NUCLEOTIDE SEQUENCE [LARGE SCALE GENOMIC DNA]</scope>
</reference>
<evidence type="ECO:0000313" key="4">
    <source>
        <dbReference type="EMBL" id="PIZ45931.1"/>
    </source>
</evidence>
<dbReference type="GO" id="GO:0016757">
    <property type="term" value="F:glycosyltransferase activity"/>
    <property type="evidence" value="ECO:0007669"/>
    <property type="project" value="UniProtKB-KW"/>
</dbReference>
<dbReference type="EMBL" id="PFNL01000117">
    <property type="protein sequence ID" value="PIZ45931.1"/>
    <property type="molecule type" value="Genomic_DNA"/>
</dbReference>
<dbReference type="SUPFAM" id="SSF53448">
    <property type="entry name" value="Nucleotide-diphospho-sugar transferases"/>
    <property type="match status" value="1"/>
</dbReference>